<accession>A0AAV8V626</accession>
<gene>
    <name evidence="3" type="ORF">NQ315_007338</name>
</gene>
<dbReference type="PROSITE" id="PS50966">
    <property type="entry name" value="ZF_SWIM"/>
    <property type="match status" value="1"/>
</dbReference>
<dbReference type="InterPro" id="IPR007527">
    <property type="entry name" value="Znf_SWIM"/>
</dbReference>
<keyword evidence="1" id="KW-0479">Metal-binding</keyword>
<keyword evidence="1" id="KW-0862">Zinc</keyword>
<comment type="caution">
    <text evidence="3">The sequence shown here is derived from an EMBL/GenBank/DDBJ whole genome shotgun (WGS) entry which is preliminary data.</text>
</comment>
<feature type="domain" description="SWIM-type" evidence="2">
    <location>
        <begin position="79"/>
        <end position="109"/>
    </location>
</feature>
<proteinExistence type="predicted"/>
<dbReference type="Pfam" id="PF04434">
    <property type="entry name" value="SWIM"/>
    <property type="match status" value="1"/>
</dbReference>
<dbReference type="Proteomes" id="UP001159042">
    <property type="component" value="Unassembled WGS sequence"/>
</dbReference>
<evidence type="ECO:0000313" key="3">
    <source>
        <dbReference type="EMBL" id="KAJ8909630.1"/>
    </source>
</evidence>
<dbReference type="AlphaFoldDB" id="A0AAV8V626"/>
<sequence>MVFIVNHLLLKEIFRYLNATPSSRCINEGECLVNASHIISCGKTTETQDTIKIQGLCLQTSALSSAPHIIIGQFNVSQEEVVIDSFTCSCKAGCGGCCKHIAAVLIYCTRLYS</sequence>
<keyword evidence="1" id="KW-0863">Zinc-finger</keyword>
<evidence type="ECO:0000259" key="2">
    <source>
        <dbReference type="PROSITE" id="PS50966"/>
    </source>
</evidence>
<evidence type="ECO:0000313" key="4">
    <source>
        <dbReference type="Proteomes" id="UP001159042"/>
    </source>
</evidence>
<reference evidence="3 4" key="1">
    <citation type="journal article" date="2023" name="Insect Mol. Biol.">
        <title>Genome sequencing provides insights into the evolution of gene families encoding plant cell wall-degrading enzymes in longhorned beetles.</title>
        <authorList>
            <person name="Shin N.R."/>
            <person name="Okamura Y."/>
            <person name="Kirsch R."/>
            <person name="Pauchet Y."/>
        </authorList>
    </citation>
    <scope>NUCLEOTIDE SEQUENCE [LARGE SCALE GENOMIC DNA]</scope>
    <source>
        <strain evidence="3">EAD_L_NR</strain>
    </source>
</reference>
<organism evidence="3 4">
    <name type="scientific">Exocentrus adspersus</name>
    <dbReference type="NCBI Taxonomy" id="1586481"/>
    <lineage>
        <taxon>Eukaryota</taxon>
        <taxon>Metazoa</taxon>
        <taxon>Ecdysozoa</taxon>
        <taxon>Arthropoda</taxon>
        <taxon>Hexapoda</taxon>
        <taxon>Insecta</taxon>
        <taxon>Pterygota</taxon>
        <taxon>Neoptera</taxon>
        <taxon>Endopterygota</taxon>
        <taxon>Coleoptera</taxon>
        <taxon>Polyphaga</taxon>
        <taxon>Cucujiformia</taxon>
        <taxon>Chrysomeloidea</taxon>
        <taxon>Cerambycidae</taxon>
        <taxon>Lamiinae</taxon>
        <taxon>Acanthocinini</taxon>
        <taxon>Exocentrus</taxon>
    </lineage>
</organism>
<name>A0AAV8V626_9CUCU</name>
<dbReference type="EMBL" id="JANEYG010000463">
    <property type="protein sequence ID" value="KAJ8909630.1"/>
    <property type="molecule type" value="Genomic_DNA"/>
</dbReference>
<evidence type="ECO:0000256" key="1">
    <source>
        <dbReference type="PROSITE-ProRule" id="PRU00325"/>
    </source>
</evidence>
<protein>
    <recommendedName>
        <fullName evidence="2">SWIM-type domain-containing protein</fullName>
    </recommendedName>
</protein>
<dbReference type="GO" id="GO:0008270">
    <property type="term" value="F:zinc ion binding"/>
    <property type="evidence" value="ECO:0007669"/>
    <property type="project" value="UniProtKB-KW"/>
</dbReference>
<keyword evidence="4" id="KW-1185">Reference proteome</keyword>